<dbReference type="Proteomes" id="UP000092445">
    <property type="component" value="Unassembled WGS sequence"/>
</dbReference>
<organism evidence="1 2">
    <name type="scientific">Glossina pallidipes</name>
    <name type="common">Tsetse fly</name>
    <dbReference type="NCBI Taxonomy" id="7398"/>
    <lineage>
        <taxon>Eukaryota</taxon>
        <taxon>Metazoa</taxon>
        <taxon>Ecdysozoa</taxon>
        <taxon>Arthropoda</taxon>
        <taxon>Hexapoda</taxon>
        <taxon>Insecta</taxon>
        <taxon>Pterygota</taxon>
        <taxon>Neoptera</taxon>
        <taxon>Endopterygota</taxon>
        <taxon>Diptera</taxon>
        <taxon>Brachycera</taxon>
        <taxon>Muscomorpha</taxon>
        <taxon>Hippoboscoidea</taxon>
        <taxon>Glossinidae</taxon>
        <taxon>Glossina</taxon>
    </lineage>
</organism>
<reference evidence="2" key="1">
    <citation type="submission" date="2014-03" db="EMBL/GenBank/DDBJ databases">
        <authorList>
            <person name="Aksoy S."/>
            <person name="Warren W."/>
            <person name="Wilson R.K."/>
        </authorList>
    </citation>
    <scope>NUCLEOTIDE SEQUENCE [LARGE SCALE GENOMIC DNA]</scope>
    <source>
        <strain evidence="2">IAEA</strain>
    </source>
</reference>
<sequence>MLKYLPISIPKLVQNTLRENLFFLRPHSGFPMRNGVKKQNPIIISKLGQKTRRSLLDRHIYTNQVYLTKLTTGDHLKVEIDGVCESPQEIIRHVCEFIETRHHLSIALIKQILHVSSLICTRNA</sequence>
<keyword evidence="2" id="KW-1185">Reference proteome</keyword>
<name>A0A1A9ZJR6_GLOPL</name>
<evidence type="ECO:0000313" key="2">
    <source>
        <dbReference type="Proteomes" id="UP000092445"/>
    </source>
</evidence>
<dbReference type="EnsemblMetazoa" id="GPAI016974-RA">
    <property type="protein sequence ID" value="GPAI016974-PA"/>
    <property type="gene ID" value="GPAI016974"/>
</dbReference>
<dbReference type="AlphaFoldDB" id="A0A1A9ZJR6"/>
<protein>
    <submittedName>
        <fullName evidence="1">Uncharacterized protein</fullName>
    </submittedName>
</protein>
<dbReference type="VEuPathDB" id="VectorBase:GPAI016974"/>
<reference evidence="1" key="2">
    <citation type="submission" date="2020-05" db="UniProtKB">
        <authorList>
            <consortium name="EnsemblMetazoa"/>
        </authorList>
    </citation>
    <scope>IDENTIFICATION</scope>
    <source>
        <strain evidence="1">IAEA</strain>
    </source>
</reference>
<evidence type="ECO:0000313" key="1">
    <source>
        <dbReference type="EnsemblMetazoa" id="GPAI016974-PA"/>
    </source>
</evidence>
<accession>A0A1A9ZJR6</accession>
<proteinExistence type="predicted"/>